<evidence type="ECO:0000259" key="1">
    <source>
        <dbReference type="Pfam" id="PF12697"/>
    </source>
</evidence>
<accession>A0A3N4CV04</accession>
<keyword evidence="4" id="KW-1185">Reference proteome</keyword>
<dbReference type="AlphaFoldDB" id="A0A3N4CV04"/>
<keyword evidence="3" id="KW-0378">Hydrolase</keyword>
<reference evidence="3 4" key="1">
    <citation type="submission" date="2018-12" db="EMBL/GenBank/DDBJ databases">
        <authorList>
            <consortium name="Pathogen Informatics"/>
        </authorList>
    </citation>
    <scope>NUCLEOTIDE SEQUENCE [LARGE SCALE GENOMIC DNA]</scope>
    <source>
        <strain evidence="3 4">NCTC12967</strain>
    </source>
</reference>
<organism evidence="3 4">
    <name type="scientific">Arachnia propionica</name>
    <dbReference type="NCBI Taxonomy" id="1750"/>
    <lineage>
        <taxon>Bacteria</taxon>
        <taxon>Bacillati</taxon>
        <taxon>Actinomycetota</taxon>
        <taxon>Actinomycetes</taxon>
        <taxon>Propionibacteriales</taxon>
        <taxon>Propionibacteriaceae</taxon>
        <taxon>Arachnia</taxon>
    </lineage>
</organism>
<name>A0A3N4CV04_9ACTN</name>
<dbReference type="EC" id="3.1.1.24" evidence="3"/>
<dbReference type="Pfam" id="PF12697">
    <property type="entry name" value="Abhydrolase_6"/>
    <property type="match status" value="1"/>
</dbReference>
<dbReference type="InterPro" id="IPR050266">
    <property type="entry name" value="AB_hydrolase_sf"/>
</dbReference>
<dbReference type="Proteomes" id="UP000273044">
    <property type="component" value="Chromosome"/>
</dbReference>
<dbReference type="GO" id="GO:0047570">
    <property type="term" value="F:3-oxoadipate enol-lactonase activity"/>
    <property type="evidence" value="ECO:0007669"/>
    <property type="project" value="UniProtKB-EC"/>
</dbReference>
<dbReference type="GeneID" id="64406618"/>
<sequence>MDLTWDLYNPASRAGRILVVAPSIGGNCSHQWAKVAELLTSDALVVFVDYPGHALSEVWNDEDEPTLDVVASAIMDVVHEVREQVGELPVFFAGLSIGGATGLHLARDHADELAGVAVLCSAATVGEPDRWFERAELVETSGTQQLLEETSKRWFTPAFKAANPRVTTTIMEGLAAADDHSYAQLCRCLAHHDLRADLRDIRCPLLLIAGERDSSTPIANQELVAASVPGAQLSVIPEAAHQVTVAAPDTTANLLRAFMDRVTRQARTELPDD</sequence>
<dbReference type="OMA" id="AYAACCD"/>
<dbReference type="RefSeq" id="WP_014846252.1">
    <property type="nucleotide sequence ID" value="NZ_CAJZDL010000001.1"/>
</dbReference>
<dbReference type="Proteomes" id="UP000677180">
    <property type="component" value="Chromosome"/>
</dbReference>
<evidence type="ECO:0000313" key="2">
    <source>
        <dbReference type="EMBL" id="QUC10112.1"/>
    </source>
</evidence>
<reference evidence="2" key="2">
    <citation type="submission" date="2021-03" db="EMBL/GenBank/DDBJ databases">
        <title>Human Oral Microbial Genomes.</title>
        <authorList>
            <person name="Johnston C.D."/>
            <person name="Chen T."/>
            <person name="Dewhirst F.E."/>
        </authorList>
    </citation>
    <scope>NUCLEOTIDE SEQUENCE</scope>
    <source>
        <strain evidence="2">F0714</strain>
    </source>
</reference>
<proteinExistence type="predicted"/>
<evidence type="ECO:0000313" key="3">
    <source>
        <dbReference type="EMBL" id="VEH69860.1"/>
    </source>
</evidence>
<dbReference type="Gene3D" id="3.40.50.1820">
    <property type="entry name" value="alpha/beta hydrolase"/>
    <property type="match status" value="1"/>
</dbReference>
<dbReference type="OrthoDB" id="9802489at2"/>
<protein>
    <submittedName>
        <fullName evidence="3">3-oxoadipate enol-lactonase 2</fullName>
        <ecNumber evidence="3">3.1.1.24</ecNumber>
    </submittedName>
    <submittedName>
        <fullName evidence="2">Alpha/beta fold hydrolase</fullName>
    </submittedName>
</protein>
<dbReference type="EMBL" id="CP072385">
    <property type="protein sequence ID" value="QUC10112.1"/>
    <property type="molecule type" value="Genomic_DNA"/>
</dbReference>
<dbReference type="InterPro" id="IPR000073">
    <property type="entry name" value="AB_hydrolase_1"/>
</dbReference>
<dbReference type="PANTHER" id="PTHR43798">
    <property type="entry name" value="MONOACYLGLYCEROL LIPASE"/>
    <property type="match status" value="1"/>
</dbReference>
<evidence type="ECO:0000313" key="4">
    <source>
        <dbReference type="Proteomes" id="UP000273044"/>
    </source>
</evidence>
<dbReference type="EMBL" id="LR134406">
    <property type="protein sequence ID" value="VEH69860.1"/>
    <property type="molecule type" value="Genomic_DNA"/>
</dbReference>
<dbReference type="InterPro" id="IPR029058">
    <property type="entry name" value="AB_hydrolase_fold"/>
</dbReference>
<gene>
    <name evidence="3" type="primary">catD</name>
    <name evidence="2" type="ORF">J5A53_09860</name>
    <name evidence="3" type="ORF">NCTC12967_01138</name>
</gene>
<dbReference type="SUPFAM" id="SSF53474">
    <property type="entry name" value="alpha/beta-Hydrolases"/>
    <property type="match status" value="1"/>
</dbReference>
<feature type="domain" description="AB hydrolase-1" evidence="1">
    <location>
        <begin position="19"/>
        <end position="252"/>
    </location>
</feature>